<accession>D7FKQ8</accession>
<sequence length="519" mass="59300">MGILGSPALGLEHVSSARVKMDELLVCWASQKETVKLLRGYLEAVAADQPLDKPGSSLFQTLSSSPSSSSSLPLSPRSPSPLKSPVGHSAGPAGLSHRSPTSKSHWTPHLSPRSERFERYLSPEKRSPSRSSGVSEESSRSRPPEASRKVADEGRAKVSREDIPHFWVKGEGGRGRGRPIPRDSLEERRQEMERLFERHPEGLGVDDFVPVTKTLCGFPSFFNAVLYKRIFARSQQARASAARQQEKTAPEGEESEGAHSGQDNGADELPPDARIPLALFEEFWRDEIETYDHIDRFFRLVKKPENHFIEKDDLQPFIRELLLYHPGLEFLEAHPDFHPKYATTVTTRIFYIVNTSRCGRISQGELRRSNLVEVFNTVDEEEDINKVTEYFSYEHFYVVFCRFYELDADRDGRLSEEDLIKYGEHGLSRLIVDRIMSVGPRPFPQGRRNEDGSDPRATMTYEDYVYFMLSEEDRGNEHSLRYWFTCVDLDGDGRIGHMEMRLFYDNQARDRRLEGCTET</sequence>
<dbReference type="Pfam" id="PF13202">
    <property type="entry name" value="EF-hand_5"/>
    <property type="match status" value="2"/>
</dbReference>
<dbReference type="EMBL" id="FN649736">
    <property type="protein sequence ID" value="CBJ29457.1"/>
    <property type="molecule type" value="Genomic_DNA"/>
</dbReference>
<dbReference type="GO" id="GO:0000159">
    <property type="term" value="C:protein phosphatase type 2A complex"/>
    <property type="evidence" value="ECO:0007669"/>
    <property type="project" value="TreeGrafter"/>
</dbReference>
<feature type="region of interest" description="Disordered" evidence="3">
    <location>
        <begin position="239"/>
        <end position="271"/>
    </location>
</feature>
<keyword evidence="6" id="KW-1185">Reference proteome</keyword>
<dbReference type="STRING" id="2880.D7FKQ8"/>
<evidence type="ECO:0000313" key="6">
    <source>
        <dbReference type="Proteomes" id="UP000002630"/>
    </source>
</evidence>
<dbReference type="InterPro" id="IPR011992">
    <property type="entry name" value="EF-hand-dom_pair"/>
</dbReference>
<gene>
    <name evidence="5" type="primary">PPRS</name>
    <name evidence="5" type="ORF">Esi_0147_0037</name>
</gene>
<feature type="region of interest" description="Disordered" evidence="3">
    <location>
        <begin position="52"/>
        <end position="185"/>
    </location>
</feature>
<evidence type="ECO:0000256" key="2">
    <source>
        <dbReference type="ARBA" id="ARBA00022837"/>
    </source>
</evidence>
<dbReference type="SUPFAM" id="SSF47473">
    <property type="entry name" value="EF-hand"/>
    <property type="match status" value="2"/>
</dbReference>
<dbReference type="AlphaFoldDB" id="D7FKQ8"/>
<proteinExistence type="predicted"/>
<dbReference type="GO" id="GO:0005509">
    <property type="term" value="F:calcium ion binding"/>
    <property type="evidence" value="ECO:0007669"/>
    <property type="project" value="InterPro"/>
</dbReference>
<dbReference type="InterPro" id="IPR018247">
    <property type="entry name" value="EF_Hand_1_Ca_BS"/>
</dbReference>
<dbReference type="EMBL" id="FN648046">
    <property type="protein sequence ID" value="CBJ29457.1"/>
    <property type="molecule type" value="Genomic_DNA"/>
</dbReference>
<feature type="compositionally biased region" description="Basic and acidic residues" evidence="3">
    <location>
        <begin position="137"/>
        <end position="164"/>
    </location>
</feature>
<dbReference type="InterPro" id="IPR041534">
    <property type="entry name" value="EF-hand_13"/>
</dbReference>
<reference evidence="5 6" key="1">
    <citation type="journal article" date="2010" name="Nature">
        <title>The Ectocarpus genome and the independent evolution of multicellularity in brown algae.</title>
        <authorList>
            <person name="Cock J.M."/>
            <person name="Sterck L."/>
            <person name="Rouze P."/>
            <person name="Scornet D."/>
            <person name="Allen A.E."/>
            <person name="Amoutzias G."/>
            <person name="Anthouard V."/>
            <person name="Artiguenave F."/>
            <person name="Aury J.M."/>
            <person name="Badger J.H."/>
            <person name="Beszteri B."/>
            <person name="Billiau K."/>
            <person name="Bonnet E."/>
            <person name="Bothwell J.H."/>
            <person name="Bowler C."/>
            <person name="Boyen C."/>
            <person name="Brownlee C."/>
            <person name="Carrano C.J."/>
            <person name="Charrier B."/>
            <person name="Cho G.Y."/>
            <person name="Coelho S.M."/>
            <person name="Collen J."/>
            <person name="Corre E."/>
            <person name="Da Silva C."/>
            <person name="Delage L."/>
            <person name="Delaroque N."/>
            <person name="Dittami S.M."/>
            <person name="Doulbeau S."/>
            <person name="Elias M."/>
            <person name="Farnham G."/>
            <person name="Gachon C.M."/>
            <person name="Gschloessl B."/>
            <person name="Heesch S."/>
            <person name="Jabbari K."/>
            <person name="Jubin C."/>
            <person name="Kawai H."/>
            <person name="Kimura K."/>
            <person name="Kloareg B."/>
            <person name="Kupper F.C."/>
            <person name="Lang D."/>
            <person name="Le Bail A."/>
            <person name="Leblanc C."/>
            <person name="Lerouge P."/>
            <person name="Lohr M."/>
            <person name="Lopez P.J."/>
            <person name="Martens C."/>
            <person name="Maumus F."/>
            <person name="Michel G."/>
            <person name="Miranda-Saavedra D."/>
            <person name="Morales J."/>
            <person name="Moreau H."/>
            <person name="Motomura T."/>
            <person name="Nagasato C."/>
            <person name="Napoli C.A."/>
            <person name="Nelson D.R."/>
            <person name="Nyvall-Collen P."/>
            <person name="Peters A.F."/>
            <person name="Pommier C."/>
            <person name="Potin P."/>
            <person name="Poulain J."/>
            <person name="Quesneville H."/>
            <person name="Read B."/>
            <person name="Rensing S.A."/>
            <person name="Ritter A."/>
            <person name="Rousvoal S."/>
            <person name="Samanta M."/>
            <person name="Samson G."/>
            <person name="Schroeder D.C."/>
            <person name="Segurens B."/>
            <person name="Strittmatter M."/>
            <person name="Tonon T."/>
            <person name="Tregear J.W."/>
            <person name="Valentin K."/>
            <person name="von Dassow P."/>
            <person name="Yamagishi T."/>
            <person name="Van de Peer Y."/>
            <person name="Wincker P."/>
        </authorList>
    </citation>
    <scope>NUCLEOTIDE SEQUENCE [LARGE SCALE GENOMIC DNA]</scope>
    <source>
        <strain evidence="6">Ec32 / CCAP1310/4</strain>
    </source>
</reference>
<feature type="domain" description="EF-hand" evidence="4">
    <location>
        <begin position="475"/>
        <end position="510"/>
    </location>
</feature>
<protein>
    <submittedName>
        <fullName evidence="5">Calcium ion binding</fullName>
    </submittedName>
</protein>
<dbReference type="OrthoDB" id="5586at2759"/>
<name>D7FKQ8_ECTSI</name>
<evidence type="ECO:0000259" key="4">
    <source>
        <dbReference type="PROSITE" id="PS50222"/>
    </source>
</evidence>
<evidence type="ECO:0000313" key="5">
    <source>
        <dbReference type="EMBL" id="CBJ29457.1"/>
    </source>
</evidence>
<organism evidence="5 6">
    <name type="scientific">Ectocarpus siliculosus</name>
    <name type="common">Brown alga</name>
    <name type="synonym">Conferva siliculosa</name>
    <dbReference type="NCBI Taxonomy" id="2880"/>
    <lineage>
        <taxon>Eukaryota</taxon>
        <taxon>Sar</taxon>
        <taxon>Stramenopiles</taxon>
        <taxon>Ochrophyta</taxon>
        <taxon>PX clade</taxon>
        <taxon>Phaeophyceae</taxon>
        <taxon>Ectocarpales</taxon>
        <taxon>Ectocarpaceae</taxon>
        <taxon>Ectocarpus</taxon>
    </lineage>
</organism>
<dbReference type="Gene3D" id="1.10.238.10">
    <property type="entry name" value="EF-hand"/>
    <property type="match status" value="1"/>
</dbReference>
<dbReference type="PROSITE" id="PS00018">
    <property type="entry name" value="EF_HAND_1"/>
    <property type="match status" value="2"/>
</dbReference>
<dbReference type="InParanoid" id="D7FKQ8"/>
<dbReference type="InterPro" id="IPR002048">
    <property type="entry name" value="EF_hand_dom"/>
</dbReference>
<dbReference type="PANTHER" id="PTHR14095:SF0">
    <property type="entry name" value="MIP22305P"/>
    <property type="match status" value="1"/>
</dbReference>
<feature type="compositionally biased region" description="Low complexity" evidence="3">
    <location>
        <begin position="54"/>
        <end position="85"/>
    </location>
</feature>
<dbReference type="Gene3D" id="1.10.238.220">
    <property type="match status" value="1"/>
</dbReference>
<evidence type="ECO:0000256" key="3">
    <source>
        <dbReference type="SAM" id="MobiDB-lite"/>
    </source>
</evidence>
<keyword evidence="1" id="KW-0479">Metal-binding</keyword>
<keyword evidence="2" id="KW-0106">Calcium</keyword>
<dbReference type="OMA" id="TLCGFPS"/>
<dbReference type="GO" id="GO:0019888">
    <property type="term" value="F:protein phosphatase regulator activity"/>
    <property type="evidence" value="ECO:0007669"/>
    <property type="project" value="TreeGrafter"/>
</dbReference>
<dbReference type="Pfam" id="PF17958">
    <property type="entry name" value="EF-hand_13"/>
    <property type="match status" value="1"/>
</dbReference>
<dbReference type="Gene3D" id="1.10.238.230">
    <property type="match status" value="1"/>
</dbReference>
<dbReference type="FunFam" id="1.10.238.220:FF:000003">
    <property type="entry name" value="Phosphoprotein phosphatase 2A regulatory subunit"/>
    <property type="match status" value="1"/>
</dbReference>
<dbReference type="PROSITE" id="PS50222">
    <property type="entry name" value="EF_HAND_2"/>
    <property type="match status" value="1"/>
</dbReference>
<feature type="compositionally biased region" description="Basic and acidic residues" evidence="3">
    <location>
        <begin position="112"/>
        <end position="127"/>
    </location>
</feature>
<dbReference type="Proteomes" id="UP000002630">
    <property type="component" value="Linkage Group LG11"/>
</dbReference>
<evidence type="ECO:0000256" key="1">
    <source>
        <dbReference type="ARBA" id="ARBA00022723"/>
    </source>
</evidence>
<dbReference type="PANTHER" id="PTHR14095">
    <property type="entry name" value="PHOSPHATASE 2A REGULATORY SUBUNIT-RELATED"/>
    <property type="match status" value="1"/>
</dbReference>